<comment type="caution">
    <text evidence="2">The sequence shown here is derived from an EMBL/GenBank/DDBJ whole genome shotgun (WGS) entry which is preliminary data.</text>
</comment>
<organism evidence="2 3">
    <name type="scientific">Flectobacillus roseus</name>
    <dbReference type="NCBI Taxonomy" id="502259"/>
    <lineage>
        <taxon>Bacteria</taxon>
        <taxon>Pseudomonadati</taxon>
        <taxon>Bacteroidota</taxon>
        <taxon>Cytophagia</taxon>
        <taxon>Cytophagales</taxon>
        <taxon>Flectobacillaceae</taxon>
        <taxon>Flectobacillus</taxon>
    </lineage>
</organism>
<evidence type="ECO:0000313" key="3">
    <source>
        <dbReference type="Proteomes" id="UP001236507"/>
    </source>
</evidence>
<feature type="domain" description="Thioredoxin-like fold" evidence="1">
    <location>
        <begin position="42"/>
        <end position="146"/>
    </location>
</feature>
<protein>
    <submittedName>
        <fullName evidence="2">Thioredoxin fold domain-containing protein</fullName>
    </submittedName>
</protein>
<dbReference type="Gene3D" id="3.40.30.10">
    <property type="entry name" value="Glutaredoxin"/>
    <property type="match status" value="1"/>
</dbReference>
<accession>A0ABT6YF47</accession>
<name>A0ABT6YF47_9BACT</name>
<dbReference type="Proteomes" id="UP001236507">
    <property type="component" value="Unassembled WGS sequence"/>
</dbReference>
<dbReference type="InterPro" id="IPR036249">
    <property type="entry name" value="Thioredoxin-like_sf"/>
</dbReference>
<evidence type="ECO:0000259" key="1">
    <source>
        <dbReference type="Pfam" id="PF13098"/>
    </source>
</evidence>
<keyword evidence="3" id="KW-1185">Reference proteome</keyword>
<sequence>MKSISSYLLLVLILVINTKGFSQQKTQVKWLTVEQMDKLYTKNPKKILWKVYSKDCHYCHDFEEKVLKIPAIATYINQNYYPVLLDAFDASPVTFAGHTYESKDKMNPMATHLLKGTIKFPTLVFVDEQLKMLNFLQGYYEAPNIEMVLHYFGDNAYKTVSWNDFQTNFAKKK</sequence>
<reference evidence="2 3" key="1">
    <citation type="submission" date="2023-05" db="EMBL/GenBank/DDBJ databases">
        <title>Novel species of genus Flectobacillus isolated from stream in China.</title>
        <authorList>
            <person name="Lu H."/>
        </authorList>
    </citation>
    <scope>NUCLEOTIDE SEQUENCE [LARGE SCALE GENOMIC DNA]</scope>
    <source>
        <strain evidence="2 3">KCTC 42575</strain>
    </source>
</reference>
<gene>
    <name evidence="2" type="ORF">QM524_23545</name>
</gene>
<dbReference type="RefSeq" id="WP_095166804.1">
    <property type="nucleotide sequence ID" value="NZ_JASHIF010000026.1"/>
</dbReference>
<dbReference type="EMBL" id="JASHIF010000026">
    <property type="protein sequence ID" value="MDI9862218.1"/>
    <property type="molecule type" value="Genomic_DNA"/>
</dbReference>
<dbReference type="Pfam" id="PF13098">
    <property type="entry name" value="Thioredoxin_2"/>
    <property type="match status" value="1"/>
</dbReference>
<proteinExistence type="predicted"/>
<evidence type="ECO:0000313" key="2">
    <source>
        <dbReference type="EMBL" id="MDI9862218.1"/>
    </source>
</evidence>
<dbReference type="InterPro" id="IPR012336">
    <property type="entry name" value="Thioredoxin-like_fold"/>
</dbReference>
<dbReference type="SUPFAM" id="SSF52833">
    <property type="entry name" value="Thioredoxin-like"/>
    <property type="match status" value="1"/>
</dbReference>